<keyword evidence="1" id="KW-0472">Membrane</keyword>
<feature type="transmembrane region" description="Helical" evidence="1">
    <location>
        <begin position="7"/>
        <end position="25"/>
    </location>
</feature>
<proteinExistence type="predicted"/>
<feature type="transmembrane region" description="Helical" evidence="1">
    <location>
        <begin position="96"/>
        <end position="117"/>
    </location>
</feature>
<evidence type="ECO:0000259" key="2">
    <source>
        <dbReference type="Pfam" id="PF00892"/>
    </source>
</evidence>
<dbReference type="EMBL" id="CP152276">
    <property type="protein sequence ID" value="XAE44217.1"/>
    <property type="molecule type" value="Genomic_DNA"/>
</dbReference>
<reference evidence="3 4" key="1">
    <citation type="submission" date="2024-04" db="EMBL/GenBank/DDBJ databases">
        <title>Complete genome sequence of Nguyenibacter vanlangesis HBCM-1154, a strain capable of nitrogen fixation, IAA production, and phosphorus solubilization isolated from sugarcane soil.</title>
        <authorList>
            <person name="MY HANH P."/>
        </authorList>
    </citation>
    <scope>NUCLEOTIDE SEQUENCE [LARGE SCALE GENOMIC DNA]</scope>
    <source>
        <strain evidence="3 4">HBCM 1154</strain>
    </source>
</reference>
<dbReference type="RefSeq" id="WP_342629515.1">
    <property type="nucleotide sequence ID" value="NZ_CP152276.1"/>
</dbReference>
<feature type="transmembrane region" description="Helical" evidence="1">
    <location>
        <begin position="68"/>
        <end position="90"/>
    </location>
</feature>
<keyword evidence="1" id="KW-0812">Transmembrane</keyword>
<evidence type="ECO:0000313" key="4">
    <source>
        <dbReference type="Proteomes" id="UP001449795"/>
    </source>
</evidence>
<evidence type="ECO:0000256" key="1">
    <source>
        <dbReference type="SAM" id="Phobius"/>
    </source>
</evidence>
<evidence type="ECO:0000313" key="3">
    <source>
        <dbReference type="EMBL" id="XAE44217.1"/>
    </source>
</evidence>
<feature type="transmembrane region" description="Helical" evidence="1">
    <location>
        <begin position="129"/>
        <end position="147"/>
    </location>
</feature>
<keyword evidence="4" id="KW-1185">Reference proteome</keyword>
<feature type="transmembrane region" description="Helical" evidence="1">
    <location>
        <begin position="37"/>
        <end position="56"/>
    </location>
</feature>
<protein>
    <submittedName>
        <fullName evidence="3">DMT family transporter</fullName>
    </submittedName>
</protein>
<name>A0ABZ3D9T2_9PROT</name>
<dbReference type="Pfam" id="PF00892">
    <property type="entry name" value="EamA"/>
    <property type="match status" value="1"/>
</dbReference>
<feature type="transmembrane region" description="Helical" evidence="1">
    <location>
        <begin position="265"/>
        <end position="284"/>
    </location>
</feature>
<organism evidence="3 4">
    <name type="scientific">Nguyenibacter vanlangensis</name>
    <dbReference type="NCBI Taxonomy" id="1216886"/>
    <lineage>
        <taxon>Bacteria</taxon>
        <taxon>Pseudomonadati</taxon>
        <taxon>Pseudomonadota</taxon>
        <taxon>Alphaproteobacteria</taxon>
        <taxon>Acetobacterales</taxon>
        <taxon>Acetobacteraceae</taxon>
        <taxon>Nguyenibacter</taxon>
    </lineage>
</organism>
<feature type="transmembrane region" description="Helical" evidence="1">
    <location>
        <begin position="290"/>
        <end position="307"/>
    </location>
</feature>
<feature type="domain" description="EamA" evidence="2">
    <location>
        <begin position="157"/>
        <end position="301"/>
    </location>
</feature>
<dbReference type="InterPro" id="IPR000620">
    <property type="entry name" value="EamA_dom"/>
</dbReference>
<gene>
    <name evidence="3" type="ORF">AAC691_07230</name>
</gene>
<feature type="transmembrane region" description="Helical" evidence="1">
    <location>
        <begin position="153"/>
        <end position="176"/>
    </location>
</feature>
<sequence length="331" mass="35126">MNKYLKVGVIAAVAAAFTWSLNFVAPFFIGDYSLGDLAATRFVFSGMIGAIVLFLHRDLCRGLTKGDWIATAGLGFIGYVGYFITVMVAAVYAGPIIPPAFLGLVPIVLAIAGNAYSSSISWTALRLPFTLAVIGLLLVNASSLIQFNGEWNASHVIGTCSAIGAVALWTWFGIANQRALSKRPSMNAWVWTAMMMIGGSIETLLFLPIGHGLGLFNAQNLGFGSVAIAHLYLPAFMLAIIASIGGAWAWTVASQRLPMALAGQLLTTEMVFATCFGLLVHLRWPEPFEVLGIALLLYGVVKAVGAFHSTAKSSSHDDEKILGCSSTRACG</sequence>
<feature type="transmembrane region" description="Helical" evidence="1">
    <location>
        <begin position="231"/>
        <end position="253"/>
    </location>
</feature>
<feature type="transmembrane region" description="Helical" evidence="1">
    <location>
        <begin position="188"/>
        <end position="211"/>
    </location>
</feature>
<dbReference type="Proteomes" id="UP001449795">
    <property type="component" value="Chromosome"/>
</dbReference>
<keyword evidence="1" id="KW-1133">Transmembrane helix</keyword>
<accession>A0ABZ3D9T2</accession>